<dbReference type="InterPro" id="IPR029058">
    <property type="entry name" value="AB_hydrolase_fold"/>
</dbReference>
<reference evidence="1" key="1">
    <citation type="submission" date="2020-07" db="EMBL/GenBank/DDBJ databases">
        <title>Draft Genome Sequence of a Deep-Sea Yeast, Naganishia (Cryptococcus) liquefaciens strain N6.</title>
        <authorList>
            <person name="Han Y.W."/>
            <person name="Kajitani R."/>
            <person name="Morimoto H."/>
            <person name="Parhat M."/>
            <person name="Tsubouchi H."/>
            <person name="Bakenova O."/>
            <person name="Ogata M."/>
            <person name="Argunhan B."/>
            <person name="Aoki R."/>
            <person name="Kajiwara S."/>
            <person name="Itoh T."/>
            <person name="Iwasaki H."/>
        </authorList>
    </citation>
    <scope>NUCLEOTIDE SEQUENCE</scope>
    <source>
        <strain evidence="1">N6</strain>
    </source>
</reference>
<gene>
    <name evidence="1" type="ORF">NliqN6_0624</name>
</gene>
<dbReference type="EMBL" id="BLZA01000007">
    <property type="protein sequence ID" value="GHJ84222.1"/>
    <property type="molecule type" value="Genomic_DNA"/>
</dbReference>
<name>A0A8H3YDE7_9TREE</name>
<organism evidence="1 2">
    <name type="scientific">Naganishia liquefaciens</name>
    <dbReference type="NCBI Taxonomy" id="104408"/>
    <lineage>
        <taxon>Eukaryota</taxon>
        <taxon>Fungi</taxon>
        <taxon>Dikarya</taxon>
        <taxon>Basidiomycota</taxon>
        <taxon>Agaricomycotina</taxon>
        <taxon>Tremellomycetes</taxon>
        <taxon>Filobasidiales</taxon>
        <taxon>Filobasidiaceae</taxon>
        <taxon>Naganishia</taxon>
    </lineage>
</organism>
<comment type="caution">
    <text evidence="1">The sequence shown here is derived from an EMBL/GenBank/DDBJ whole genome shotgun (WGS) entry which is preliminary data.</text>
</comment>
<protein>
    <recommendedName>
        <fullName evidence="3">Alpha/beta hydrolase</fullName>
    </recommendedName>
</protein>
<proteinExistence type="predicted"/>
<dbReference type="Proteomes" id="UP000620104">
    <property type="component" value="Unassembled WGS sequence"/>
</dbReference>
<evidence type="ECO:0008006" key="3">
    <source>
        <dbReference type="Google" id="ProtNLM"/>
    </source>
</evidence>
<dbReference type="AlphaFoldDB" id="A0A8H3YDE7"/>
<dbReference type="SUPFAM" id="SSF53474">
    <property type="entry name" value="alpha/beta-Hydrolases"/>
    <property type="match status" value="1"/>
</dbReference>
<evidence type="ECO:0000313" key="2">
    <source>
        <dbReference type="Proteomes" id="UP000620104"/>
    </source>
</evidence>
<dbReference type="OrthoDB" id="3365310at2759"/>
<evidence type="ECO:0000313" key="1">
    <source>
        <dbReference type="EMBL" id="GHJ84222.1"/>
    </source>
</evidence>
<accession>A0A8H3YDE7</accession>
<dbReference type="Gene3D" id="3.40.50.1820">
    <property type="entry name" value="alpha/beta hydrolase"/>
    <property type="match status" value="1"/>
</dbReference>
<keyword evidence="2" id="KW-1185">Reference proteome</keyword>
<sequence length="251" mass="27105">MSSLFNTFRTSARPVATGAFGLFFSTPAWTRGASSGSPAARCTKFLVRNPSEVAPRECPTPLILLRAKGIAGDETTDSSSWAKDWAAMFAERGYTAVEVDIESGSSSGTAAERMNGMVSELAHQVRLLAIPFPPVIISHSSSTLLSQAYISDNPASGIVLVSPPVDNASIASSTEPENLLPEFNFEPHFPVLVVASSDLAERLRTSNRLVRDYAPRGIGRGGKGVSFEEVQDPTSERTRMTIERWMDRCGY</sequence>